<dbReference type="InterPro" id="IPR041542">
    <property type="entry name" value="GH43_C2"/>
</dbReference>
<evidence type="ECO:0000256" key="5">
    <source>
        <dbReference type="PIRSR" id="PIRSR606710-2"/>
    </source>
</evidence>
<evidence type="ECO:0000259" key="7">
    <source>
        <dbReference type="Pfam" id="PF17851"/>
    </source>
</evidence>
<evidence type="ECO:0000313" key="8">
    <source>
        <dbReference type="EMBL" id="ANW98349.1"/>
    </source>
</evidence>
<dbReference type="InterPro" id="IPR006710">
    <property type="entry name" value="Glyco_hydro_43"/>
</dbReference>
<name>A0A1B1YC56_THEST</name>
<dbReference type="PANTHER" id="PTHR42812">
    <property type="entry name" value="BETA-XYLOSIDASE"/>
    <property type="match status" value="1"/>
</dbReference>
<protein>
    <submittedName>
        <fullName evidence="8">Glycoside hydrolase</fullName>
    </submittedName>
</protein>
<dbReference type="OrthoDB" id="9801455at2"/>
<dbReference type="PANTHER" id="PTHR42812:SF12">
    <property type="entry name" value="BETA-XYLOSIDASE-RELATED"/>
    <property type="match status" value="1"/>
</dbReference>
<dbReference type="Pfam" id="PF04616">
    <property type="entry name" value="Glyco_hydro_43"/>
    <property type="match status" value="1"/>
</dbReference>
<dbReference type="Gene3D" id="2.60.120.200">
    <property type="match status" value="1"/>
</dbReference>
<sequence length="525" mass="59178">MKNNSSEPVWQGDLENGYYRNPILFGDYSDPDVIRVGDDYYMVASSFNYMPGLPVLHSKDLVNWKVISYVVERLPFPNYDKPEYGKGVWAPSIRFHDGKFWVFFATPDEGIFMSTTTDPYKGWAPLTHVKKTRGWIDPCPFWDDDGNAYLVSAFAKSRIGFKSILHLSRMSPDGTCLLDEGVHIFDGNLNHHTIEGPKMYKRNGYYYIFAPAGGVKTGWQTVLRSKNIYGPYEDRIVMHQGKTNVNGPHQGGWVETQTGEHWFIHFQDRGPYGRIVHLQPMVWVDDWPVIGKDTENCGTGEPVDVYKKPDVGGVFPVQVPETSDDFDKNKLGLQWQWNANPQEKWYSLTERDGFLRLYALNNSNESGLLYHAPNILTQLFQAPEFTASAKLEFSPAQTGDKAGLVILGDEYMYLTIEKTEEGNKVACIYGSPSENGYREEVLESRTAESTTVIFRVDVRNGAVCSFSFSYDGENFVNAGRDFNATAGSWVGAKLGIFAMNTYSDSKGFADFDWVIVGKPGSTGRG</sequence>
<feature type="domain" description="Beta-xylosidase C-terminal Concanavalin A-like" evidence="7">
    <location>
        <begin position="323"/>
        <end position="514"/>
    </location>
</feature>
<feature type="active site" description="Proton acceptor" evidence="4">
    <location>
        <position position="30"/>
    </location>
</feature>
<dbReference type="CDD" id="cd09001">
    <property type="entry name" value="GH43_FsAxh1-like"/>
    <property type="match status" value="1"/>
</dbReference>
<accession>A0A1B1YC56</accession>
<evidence type="ECO:0000256" key="3">
    <source>
        <dbReference type="ARBA" id="ARBA00023295"/>
    </source>
</evidence>
<evidence type="ECO:0000256" key="1">
    <source>
        <dbReference type="ARBA" id="ARBA00009865"/>
    </source>
</evidence>
<keyword evidence="3 6" id="KW-0326">Glycosidase</keyword>
<evidence type="ECO:0000256" key="6">
    <source>
        <dbReference type="RuleBase" id="RU361187"/>
    </source>
</evidence>
<dbReference type="SUPFAM" id="SSF49899">
    <property type="entry name" value="Concanavalin A-like lectins/glucanases"/>
    <property type="match status" value="1"/>
</dbReference>
<dbReference type="EMBL" id="CP014672">
    <property type="protein sequence ID" value="ANW98349.1"/>
    <property type="molecule type" value="Genomic_DNA"/>
</dbReference>
<evidence type="ECO:0000256" key="4">
    <source>
        <dbReference type="PIRSR" id="PIRSR606710-1"/>
    </source>
</evidence>
<keyword evidence="2 6" id="KW-0378">Hydrolase</keyword>
<gene>
    <name evidence="8" type="ORF">CSTERTH_04490</name>
</gene>
<dbReference type="GO" id="GO:0004553">
    <property type="term" value="F:hydrolase activity, hydrolyzing O-glycosyl compounds"/>
    <property type="evidence" value="ECO:0007669"/>
    <property type="project" value="InterPro"/>
</dbReference>
<evidence type="ECO:0000313" key="9">
    <source>
        <dbReference type="Proteomes" id="UP000092971"/>
    </source>
</evidence>
<proteinExistence type="inferred from homology"/>
<reference evidence="8 9" key="1">
    <citation type="submission" date="2016-02" db="EMBL/GenBank/DDBJ databases">
        <title>Comparison of Clostridium stercorarium subspecies using comparative genomics and transcriptomics.</title>
        <authorList>
            <person name="Schellenberg J."/>
            <person name="Thallinger G."/>
            <person name="Levin D.B."/>
            <person name="Zhang X."/>
            <person name="Alvare G."/>
            <person name="Fristensky B."/>
            <person name="Sparling R."/>
        </authorList>
    </citation>
    <scope>NUCLEOTIDE SEQUENCE [LARGE SCALE GENOMIC DNA]</scope>
    <source>
        <strain evidence="8 9">DSM 2910</strain>
    </source>
</reference>
<dbReference type="InterPro" id="IPR051795">
    <property type="entry name" value="Glycosyl_Hydrlase_43"/>
</dbReference>
<organism evidence="8 9">
    <name type="scientific">Thermoclostridium stercorarium subsp. thermolacticum DSM 2910</name>
    <dbReference type="NCBI Taxonomy" id="1121336"/>
    <lineage>
        <taxon>Bacteria</taxon>
        <taxon>Bacillati</taxon>
        <taxon>Bacillota</taxon>
        <taxon>Clostridia</taxon>
        <taxon>Eubacteriales</taxon>
        <taxon>Oscillospiraceae</taxon>
        <taxon>Thermoclostridium</taxon>
    </lineage>
</organism>
<dbReference type="InterPro" id="IPR013320">
    <property type="entry name" value="ConA-like_dom_sf"/>
</dbReference>
<dbReference type="Proteomes" id="UP000092971">
    <property type="component" value="Chromosome"/>
</dbReference>
<dbReference type="RefSeq" id="WP_015358636.1">
    <property type="nucleotide sequence ID" value="NZ_CP014672.1"/>
</dbReference>
<dbReference type="AlphaFoldDB" id="A0A1B1YC56"/>
<evidence type="ECO:0000256" key="2">
    <source>
        <dbReference type="ARBA" id="ARBA00022801"/>
    </source>
</evidence>
<dbReference type="GO" id="GO:0005975">
    <property type="term" value="P:carbohydrate metabolic process"/>
    <property type="evidence" value="ECO:0007669"/>
    <property type="project" value="InterPro"/>
</dbReference>
<dbReference type="SUPFAM" id="SSF75005">
    <property type="entry name" value="Arabinanase/levansucrase/invertase"/>
    <property type="match status" value="1"/>
</dbReference>
<comment type="similarity">
    <text evidence="1 6">Belongs to the glycosyl hydrolase 43 family.</text>
</comment>
<dbReference type="Gene3D" id="2.115.10.20">
    <property type="entry name" value="Glycosyl hydrolase domain, family 43"/>
    <property type="match status" value="1"/>
</dbReference>
<dbReference type="Pfam" id="PF17851">
    <property type="entry name" value="GH43_C2"/>
    <property type="match status" value="1"/>
</dbReference>
<dbReference type="InterPro" id="IPR023296">
    <property type="entry name" value="Glyco_hydro_beta-prop_sf"/>
</dbReference>
<feature type="active site" description="Proton donor" evidence="4">
    <location>
        <position position="195"/>
    </location>
</feature>
<feature type="site" description="Important for catalytic activity, responsible for pKa modulation of the active site Glu and correct orientation of both the proton donor and substrate" evidence="5">
    <location>
        <position position="137"/>
    </location>
</feature>